<evidence type="ECO:0000256" key="4">
    <source>
        <dbReference type="ARBA" id="ARBA00023136"/>
    </source>
</evidence>
<feature type="transmembrane region" description="Helical" evidence="6">
    <location>
        <begin position="82"/>
        <end position="101"/>
    </location>
</feature>
<dbReference type="Proteomes" id="UP001209257">
    <property type="component" value="Unassembled WGS sequence"/>
</dbReference>
<feature type="transmembrane region" description="Helical" evidence="6">
    <location>
        <begin position="222"/>
        <end position="241"/>
    </location>
</feature>
<keyword evidence="4 6" id="KW-0472">Membrane</keyword>
<dbReference type="Pfam" id="PF04932">
    <property type="entry name" value="Wzy_C"/>
    <property type="match status" value="1"/>
</dbReference>
<keyword evidence="8" id="KW-0436">Ligase</keyword>
<dbReference type="InterPro" id="IPR051533">
    <property type="entry name" value="WaaL-like"/>
</dbReference>
<evidence type="ECO:0000313" key="9">
    <source>
        <dbReference type="Proteomes" id="UP001209257"/>
    </source>
</evidence>
<evidence type="ECO:0000256" key="3">
    <source>
        <dbReference type="ARBA" id="ARBA00022989"/>
    </source>
</evidence>
<keyword evidence="3 6" id="KW-1133">Transmembrane helix</keyword>
<keyword evidence="9" id="KW-1185">Reference proteome</keyword>
<feature type="transmembrane region" description="Helical" evidence="6">
    <location>
        <begin position="414"/>
        <end position="432"/>
    </location>
</feature>
<feature type="transmembrane region" description="Helical" evidence="6">
    <location>
        <begin position="7"/>
        <end position="31"/>
    </location>
</feature>
<keyword evidence="2 6" id="KW-0812">Transmembrane</keyword>
<evidence type="ECO:0000256" key="6">
    <source>
        <dbReference type="SAM" id="Phobius"/>
    </source>
</evidence>
<comment type="subcellular location">
    <subcellularLocation>
        <location evidence="1">Membrane</location>
        <topology evidence="1">Multi-pass membrane protein</topology>
    </subcellularLocation>
</comment>
<protein>
    <submittedName>
        <fullName evidence="8">O-antigen ligase family protein</fullName>
    </submittedName>
</protein>
<evidence type="ECO:0000256" key="1">
    <source>
        <dbReference type="ARBA" id="ARBA00004141"/>
    </source>
</evidence>
<proteinExistence type="predicted"/>
<feature type="transmembrane region" description="Helical" evidence="6">
    <location>
        <begin position="345"/>
        <end position="366"/>
    </location>
</feature>
<organism evidence="8 9">
    <name type="scientific">Alteromonas salexigens</name>
    <dbReference type="NCBI Taxonomy" id="2982530"/>
    <lineage>
        <taxon>Bacteria</taxon>
        <taxon>Pseudomonadati</taxon>
        <taxon>Pseudomonadota</taxon>
        <taxon>Gammaproteobacteria</taxon>
        <taxon>Alteromonadales</taxon>
        <taxon>Alteromonadaceae</taxon>
        <taxon>Alteromonas/Salinimonas group</taxon>
        <taxon>Alteromonas</taxon>
    </lineage>
</organism>
<evidence type="ECO:0000256" key="2">
    <source>
        <dbReference type="ARBA" id="ARBA00022692"/>
    </source>
</evidence>
<accession>A0ABT2VRD8</accession>
<feature type="transmembrane region" description="Helical" evidence="6">
    <location>
        <begin position="175"/>
        <end position="192"/>
    </location>
</feature>
<feature type="region of interest" description="Disordered" evidence="5">
    <location>
        <begin position="438"/>
        <end position="459"/>
    </location>
</feature>
<dbReference type="RefSeq" id="WP_262995460.1">
    <property type="nucleotide sequence ID" value="NZ_JAOTJC010000012.1"/>
</dbReference>
<feature type="transmembrane region" description="Helical" evidence="6">
    <location>
        <begin position="387"/>
        <end position="408"/>
    </location>
</feature>
<feature type="transmembrane region" description="Helical" evidence="6">
    <location>
        <begin position="135"/>
        <end position="155"/>
    </location>
</feature>
<dbReference type="GO" id="GO:0016874">
    <property type="term" value="F:ligase activity"/>
    <property type="evidence" value="ECO:0007669"/>
    <property type="project" value="UniProtKB-KW"/>
</dbReference>
<dbReference type="EMBL" id="JAOTJC010000012">
    <property type="protein sequence ID" value="MCU7555624.1"/>
    <property type="molecule type" value="Genomic_DNA"/>
</dbReference>
<dbReference type="PANTHER" id="PTHR37422:SF23">
    <property type="entry name" value="TEICHURONIC ACID BIOSYNTHESIS PROTEIN TUAE"/>
    <property type="match status" value="1"/>
</dbReference>
<dbReference type="InterPro" id="IPR007016">
    <property type="entry name" value="O-antigen_ligase-rel_domated"/>
</dbReference>
<reference evidence="9" key="1">
    <citation type="submission" date="2023-07" db="EMBL/GenBank/DDBJ databases">
        <title>Study on multiphase classification of strain Alteromonas salexigens isolated from the Yellow Sea.</title>
        <authorList>
            <person name="Sun L."/>
        </authorList>
    </citation>
    <scope>NUCLEOTIDE SEQUENCE [LARGE SCALE GENOMIC DNA]</scope>
    <source>
        <strain evidence="9">ASW11-19</strain>
    </source>
</reference>
<evidence type="ECO:0000313" key="8">
    <source>
        <dbReference type="EMBL" id="MCU7555624.1"/>
    </source>
</evidence>
<gene>
    <name evidence="8" type="ORF">OCL06_13595</name>
</gene>
<name>A0ABT2VRD8_9ALTE</name>
<evidence type="ECO:0000256" key="5">
    <source>
        <dbReference type="SAM" id="MobiDB-lite"/>
    </source>
</evidence>
<dbReference type="PANTHER" id="PTHR37422">
    <property type="entry name" value="TEICHURONIC ACID BIOSYNTHESIS PROTEIN TUAE"/>
    <property type="match status" value="1"/>
</dbReference>
<feature type="transmembrane region" description="Helical" evidence="6">
    <location>
        <begin position="199"/>
        <end position="216"/>
    </location>
</feature>
<feature type="transmembrane region" description="Helical" evidence="6">
    <location>
        <begin position="113"/>
        <end position="128"/>
    </location>
</feature>
<comment type="caution">
    <text evidence="8">The sequence shown here is derived from an EMBL/GenBank/DDBJ whole genome shotgun (WGS) entry which is preliminary data.</text>
</comment>
<evidence type="ECO:0000259" key="7">
    <source>
        <dbReference type="Pfam" id="PF04932"/>
    </source>
</evidence>
<sequence>MSKLALVFILGFVYCVYAALFVAPSIGFYFYEVNYFLNPRARWWFSGVPSLNYSFIISSLILVAYVFHLRKFTNNTFARFPGFKWFVLIFLSYVVALFWAVSPEQHSRFTYELLKQVIIIVVAYRILDSEAKLKYALLFYAVGAAYIGFEAMNVGRDSWGRVEGIGMVDSPDSNSTAASLVAILPVLIYFGWRLNWKYKVAVAILGALIANGIVLINSRGAFLGAAVGVGYFLMFMMFSKYKLPKQRVMLLVIFVGVAGATIRVTDATFWERMATIDDKSSKESEGSGGRRINFWLATFDMLEDQPQGIGIFGYQTWSPFYLKDDSYFEDVIRDQGVKFRAVHSIWFQALAEIGWHGFIFFLALLLSLWRGVLKARKLAASVGNLDMYYMGVAIEAGCISFLLAASFIDAFRIQLLYWLILYCATYCAIVNGRLAPNTETETAPAKPTRYPRNAYGRPV</sequence>
<feature type="transmembrane region" description="Helical" evidence="6">
    <location>
        <begin position="248"/>
        <end position="265"/>
    </location>
</feature>
<feature type="transmembrane region" description="Helical" evidence="6">
    <location>
        <begin position="51"/>
        <end position="70"/>
    </location>
</feature>
<feature type="domain" description="O-antigen ligase-related" evidence="7">
    <location>
        <begin position="207"/>
        <end position="362"/>
    </location>
</feature>